<comment type="caution">
    <text evidence="5">The sequence shown here is derived from an EMBL/GenBank/DDBJ whole genome shotgun (WGS) entry which is preliminary data.</text>
</comment>
<dbReference type="EMBL" id="RSCL01000041">
    <property type="protein sequence ID" value="RUS95565.1"/>
    <property type="molecule type" value="Genomic_DNA"/>
</dbReference>
<evidence type="ECO:0008006" key="7">
    <source>
        <dbReference type="Google" id="ProtNLM"/>
    </source>
</evidence>
<dbReference type="InterPro" id="IPR004830">
    <property type="entry name" value="LRR_variant"/>
</dbReference>
<evidence type="ECO:0000256" key="1">
    <source>
        <dbReference type="ARBA" id="ARBA00009299"/>
    </source>
</evidence>
<dbReference type="OrthoDB" id="453863at2"/>
<keyword evidence="3" id="KW-0605">Phycobilisome</keyword>
<dbReference type="GO" id="GO:0016829">
    <property type="term" value="F:lyase activity"/>
    <property type="evidence" value="ECO:0007669"/>
    <property type="project" value="UniProtKB-KW"/>
</dbReference>
<reference evidence="5" key="1">
    <citation type="submission" date="2018-12" db="EMBL/GenBank/DDBJ databases">
        <authorList>
            <person name="Will S."/>
            <person name="Neumann-Schaal M."/>
            <person name="Henke P."/>
        </authorList>
    </citation>
    <scope>NUCLEOTIDE SEQUENCE</scope>
    <source>
        <strain evidence="5">PCC 7102</strain>
    </source>
</reference>
<dbReference type="Proteomes" id="UP000271624">
    <property type="component" value="Unassembled WGS sequence"/>
</dbReference>
<proteinExistence type="inferred from homology"/>
<evidence type="ECO:0000313" key="6">
    <source>
        <dbReference type="Proteomes" id="UP000271624"/>
    </source>
</evidence>
<dbReference type="Pfam" id="PF01816">
    <property type="entry name" value="LRV"/>
    <property type="match status" value="1"/>
</dbReference>
<dbReference type="SUPFAM" id="SSF48371">
    <property type="entry name" value="ARM repeat"/>
    <property type="match status" value="1"/>
</dbReference>
<dbReference type="InterPro" id="IPR011989">
    <property type="entry name" value="ARM-like"/>
</dbReference>
<name>A0A433UP00_9CYAN</name>
<keyword evidence="6" id="KW-1185">Reference proteome</keyword>
<dbReference type="RefSeq" id="WP_127087000.1">
    <property type="nucleotide sequence ID" value="NZ_RSCL01000041.1"/>
</dbReference>
<evidence type="ECO:0000256" key="3">
    <source>
        <dbReference type="ARBA" id="ARBA00022738"/>
    </source>
</evidence>
<keyword evidence="4" id="KW-0456">Lyase</keyword>
<protein>
    <recommendedName>
        <fullName evidence="7">Leucine rich repeat variant</fullName>
    </recommendedName>
</protein>
<evidence type="ECO:0000256" key="4">
    <source>
        <dbReference type="ARBA" id="ARBA00023239"/>
    </source>
</evidence>
<dbReference type="AlphaFoldDB" id="A0A433UP00"/>
<organism evidence="5 6">
    <name type="scientific">Dulcicalothrix desertica PCC 7102</name>
    <dbReference type="NCBI Taxonomy" id="232991"/>
    <lineage>
        <taxon>Bacteria</taxon>
        <taxon>Bacillati</taxon>
        <taxon>Cyanobacteriota</taxon>
        <taxon>Cyanophyceae</taxon>
        <taxon>Nostocales</taxon>
        <taxon>Calotrichaceae</taxon>
        <taxon>Dulcicalothrix</taxon>
    </lineage>
</organism>
<dbReference type="InterPro" id="IPR016024">
    <property type="entry name" value="ARM-type_fold"/>
</dbReference>
<evidence type="ECO:0000313" key="5">
    <source>
        <dbReference type="EMBL" id="RUS95565.1"/>
    </source>
</evidence>
<sequence length="417" mass="46816">MQSPQAFTPSELQQFIEQPQQLLNQPVDYQLTVANYSEAPRQLLEVLANSAHPEVAQAASMHVNLAGEAGEDWQEIAEEAIKTAPLGQNDRLVAELLRLAPVPEVLVSQWMPGHRLIEGIENQYMPQRYRVKLLERLALSPIIQERLKAAAHPDIPYSTLEQLAGDLELPIRIAVKYHANSPTQLIEQIEAQHEIAQNWETNPEELAVLGNSPWSWIRLAVARNPYTPPETLAKLAQDSSESIQLAIAQNLAAPADVLDLLLNHYNEAVPKAIAKHPNASEDALVKLFPRYKYYIVERNNLPASITIQIAKSGNSNDKLKLIRDPNTPGSVLAELTDYPDEWRCYVARHPNLLVSTLECLAQDSDPSVRLAVFQNSQTPEYLKNQILDHLLNLNEKNFVAHEAFNEMSDDDICIEEV</sequence>
<dbReference type="GO" id="GO:0030089">
    <property type="term" value="C:phycobilisome"/>
    <property type="evidence" value="ECO:0007669"/>
    <property type="project" value="UniProtKB-KW"/>
</dbReference>
<dbReference type="Gene3D" id="1.25.10.10">
    <property type="entry name" value="Leucine-rich Repeat Variant"/>
    <property type="match status" value="1"/>
</dbReference>
<keyword evidence="2" id="KW-0042">Antenna complex</keyword>
<gene>
    <name evidence="5" type="ORF">DSM106972_090410</name>
</gene>
<comment type="similarity">
    <text evidence="1">Belongs to the CpcE/RpcE/PecE family.</text>
</comment>
<evidence type="ECO:0000256" key="2">
    <source>
        <dbReference type="ARBA" id="ARBA00022549"/>
    </source>
</evidence>
<reference evidence="5" key="2">
    <citation type="journal article" date="2019" name="Genome Biol. Evol.">
        <title>Day and night: Metabolic profiles and evolutionary relationships of six axenic non-marine cyanobacteria.</title>
        <authorList>
            <person name="Will S.E."/>
            <person name="Henke P."/>
            <person name="Boedeker C."/>
            <person name="Huang S."/>
            <person name="Brinkmann H."/>
            <person name="Rohde M."/>
            <person name="Jarek M."/>
            <person name="Friedl T."/>
            <person name="Seufert S."/>
            <person name="Schumacher M."/>
            <person name="Overmann J."/>
            <person name="Neumann-Schaal M."/>
            <person name="Petersen J."/>
        </authorList>
    </citation>
    <scope>NUCLEOTIDE SEQUENCE [LARGE SCALE GENOMIC DNA]</scope>
    <source>
        <strain evidence="5">PCC 7102</strain>
    </source>
</reference>
<accession>A0A433UP00</accession>